<dbReference type="Proteomes" id="UP001305002">
    <property type="component" value="Plasmid unnamed"/>
</dbReference>
<dbReference type="RefSeq" id="WP_317928260.1">
    <property type="nucleotide sequence ID" value="NZ_CP137525.1"/>
</dbReference>
<proteinExistence type="predicted"/>
<organism evidence="1 2">
    <name type="scientific">Streptomyces coeruleorubidus</name>
    <dbReference type="NCBI Taxonomy" id="116188"/>
    <lineage>
        <taxon>Bacteria</taxon>
        <taxon>Bacillati</taxon>
        <taxon>Actinomycetota</taxon>
        <taxon>Actinomycetes</taxon>
        <taxon>Kitasatosporales</taxon>
        <taxon>Streptomycetaceae</taxon>
        <taxon>Streptomyces</taxon>
    </lineage>
</organism>
<keyword evidence="1" id="KW-0614">Plasmid</keyword>
<accession>A0ABZ0KRG9</accession>
<reference evidence="1 2" key="2">
    <citation type="journal article" date="2024" name="Microb. Biotechnol.">
        <title>The involvement of multiple ABC transporters in daunorubicin efflux in Streptomyces coeruleorubidus.</title>
        <authorList>
            <person name="Dong J."/>
            <person name="Ning J."/>
            <person name="Tian Y."/>
            <person name="Li H."/>
            <person name="Chen H."/>
            <person name="Guan W."/>
        </authorList>
    </citation>
    <scope>NUCLEOTIDE SEQUENCE [LARGE SCALE GENOMIC DNA]</scope>
    <source>
        <strain evidence="1 2">CICC 11043</strain>
    </source>
</reference>
<dbReference type="EMBL" id="CP137525">
    <property type="protein sequence ID" value="WOT40588.1"/>
    <property type="molecule type" value="Genomic_DNA"/>
</dbReference>
<evidence type="ECO:0000313" key="2">
    <source>
        <dbReference type="Proteomes" id="UP001305002"/>
    </source>
</evidence>
<evidence type="ECO:0000313" key="1">
    <source>
        <dbReference type="EMBL" id="WOT40588.1"/>
    </source>
</evidence>
<gene>
    <name evidence="1" type="ORF">R5U08_41565</name>
</gene>
<name>A0ABZ0KRG9_STRC4</name>
<protein>
    <submittedName>
        <fullName evidence="1">Uncharacterized protein</fullName>
    </submittedName>
</protein>
<sequence length="368" mass="40577">MTQTLPSLTTEAAALSVAGAGLRRYEMGSALIGAGADATVVILEPRDNPEVSGVQDSTDVLLRGDAVPALHSRFDFWEALPLHLFVRLDRGCLPLGTARCRGRSSAPADFDRARLELDRPLTREMLDAVRPVPAPGPVPGVDWVDQVETDPIRALESFVLGWFPAEEAEPTGKESTAGEPDDLPEALAAFHRLARLRPAVYRFRNPVLKQPRRASGPLGGRLVFAVDGEGTRDWSIPWPPQELGEVDPRVWLTEDPFLADPETILEEEPLSRFLLQYTLYEAMNAALYQAWTYCMPTARLAPLWSMLCPVPLSPFLPAYTAEKFFVAPGLLTRITSDENEAAVAFAALHRATLTPLLEHGFRWSRFDG</sequence>
<geneLocation type="plasmid" evidence="1 2">
    <name>unnamed</name>
</geneLocation>
<keyword evidence="2" id="KW-1185">Reference proteome</keyword>
<reference evidence="1 2" key="1">
    <citation type="journal article" date="2021" name="J. Microbiol. Biotechnol.">
        <title>An Efficient Markerless Deletion System Suitable for the Industrial Strains of Streptomyces.</title>
        <authorList>
            <person name="Dong J."/>
            <person name="Wei J."/>
            <person name="Li H."/>
            <person name="Zhao S."/>
            <person name="Guan W."/>
        </authorList>
    </citation>
    <scope>NUCLEOTIDE SEQUENCE [LARGE SCALE GENOMIC DNA]</scope>
    <source>
        <strain evidence="1 2">CICC 11043</strain>
    </source>
</reference>